<dbReference type="AlphaFoldDB" id="A0A6P8KPW0"/>
<organism evidence="2 3">
    <name type="scientific">Drosophila mauritiana</name>
    <name type="common">Fruit fly</name>
    <dbReference type="NCBI Taxonomy" id="7226"/>
    <lineage>
        <taxon>Eukaryota</taxon>
        <taxon>Metazoa</taxon>
        <taxon>Ecdysozoa</taxon>
        <taxon>Arthropoda</taxon>
        <taxon>Hexapoda</taxon>
        <taxon>Insecta</taxon>
        <taxon>Pterygota</taxon>
        <taxon>Neoptera</taxon>
        <taxon>Endopterygota</taxon>
        <taxon>Diptera</taxon>
        <taxon>Brachycera</taxon>
        <taxon>Muscomorpha</taxon>
        <taxon>Ephydroidea</taxon>
        <taxon>Drosophilidae</taxon>
        <taxon>Drosophila</taxon>
        <taxon>Sophophora</taxon>
    </lineage>
</organism>
<gene>
    <name evidence="3" type="primary">LOC117144399</name>
</gene>
<evidence type="ECO:0000256" key="1">
    <source>
        <dbReference type="SAM" id="SignalP"/>
    </source>
</evidence>
<protein>
    <submittedName>
        <fullName evidence="3">Uncharacterized protein LOC117144399</fullName>
    </submittedName>
</protein>
<dbReference type="Proteomes" id="UP000515162">
    <property type="component" value="Chromosome 3R"/>
</dbReference>
<reference evidence="3" key="1">
    <citation type="submission" date="2025-08" db="UniProtKB">
        <authorList>
            <consortium name="RefSeq"/>
        </authorList>
    </citation>
    <scope>IDENTIFICATION</scope>
    <source>
        <strain evidence="3">Mau12</strain>
        <tissue evidence="3">Whole Body</tissue>
    </source>
</reference>
<dbReference type="GeneID" id="117144399"/>
<keyword evidence="2" id="KW-1185">Reference proteome</keyword>
<sequence length="124" mass="13979">MSSFLLAIFILMALRTSESSETANPLGNEPDPLNMKLVDPMAAGESPNRMIKDQKDIGLKPTSSSEELRKLPKARGRQKRFIRNPNYVKANEFFDKMISSEYVSKRYKDLPPPHPGFGEEQPPA</sequence>
<evidence type="ECO:0000313" key="3">
    <source>
        <dbReference type="RefSeq" id="XP_033165426.1"/>
    </source>
</evidence>
<feature type="chain" id="PRO_5028339880" evidence="1">
    <location>
        <begin position="20"/>
        <end position="124"/>
    </location>
</feature>
<accession>A0A6P8KPW0</accession>
<feature type="signal peptide" evidence="1">
    <location>
        <begin position="1"/>
        <end position="19"/>
    </location>
</feature>
<evidence type="ECO:0000313" key="2">
    <source>
        <dbReference type="Proteomes" id="UP000515162"/>
    </source>
</evidence>
<dbReference type="RefSeq" id="XP_033165426.1">
    <property type="nucleotide sequence ID" value="XM_033309535.1"/>
</dbReference>
<keyword evidence="1" id="KW-0732">Signal</keyword>
<proteinExistence type="predicted"/>
<name>A0A6P8KPW0_DROMA</name>